<dbReference type="InterPro" id="IPR006944">
    <property type="entry name" value="Phage/GTA_portal"/>
</dbReference>
<proteinExistence type="predicted"/>
<evidence type="ECO:0000313" key="3">
    <source>
        <dbReference type="Proteomes" id="UP001240150"/>
    </source>
</evidence>
<feature type="region of interest" description="Disordered" evidence="1">
    <location>
        <begin position="371"/>
        <end position="409"/>
    </location>
</feature>
<feature type="compositionally biased region" description="Basic and acidic residues" evidence="1">
    <location>
        <begin position="392"/>
        <end position="409"/>
    </location>
</feature>
<accession>A0ABY8WME5</accession>
<name>A0ABY8WME5_9ACTN</name>
<evidence type="ECO:0000256" key="1">
    <source>
        <dbReference type="SAM" id="MobiDB-lite"/>
    </source>
</evidence>
<dbReference type="Proteomes" id="UP001240150">
    <property type="component" value="Chromosome"/>
</dbReference>
<dbReference type="Gene3D" id="3.30.1120.70">
    <property type="match status" value="1"/>
</dbReference>
<protein>
    <submittedName>
        <fullName evidence="2">Phage portal protein</fullName>
    </submittedName>
</protein>
<reference evidence="2 3" key="1">
    <citation type="submission" date="2023-06" db="EMBL/GenBank/DDBJ databases">
        <authorList>
            <person name="Yushchuk O."/>
            <person name="Binda E."/>
            <person name="Ruckert-Reed C."/>
            <person name="Fedorenko V."/>
            <person name="Kalinowski J."/>
            <person name="Marinelli F."/>
        </authorList>
    </citation>
    <scope>NUCLEOTIDE SEQUENCE [LARGE SCALE GENOMIC DNA]</scope>
    <source>
        <strain evidence="2 3">NRRL 3884</strain>
    </source>
</reference>
<dbReference type="Pfam" id="PF04860">
    <property type="entry name" value="Phage_portal"/>
    <property type="match status" value="1"/>
</dbReference>
<sequence length="409" mass="44457">MGLFFGSRAAPPAATTRGIALPGRQGVALGTPSYNAVDVTAGETALQSVAVRSAVHLLCGLTSNLPIDVFSGKGTARKAITKPGYLEDPAGDGYGLVDWSYQYLASLILRGNAFGDVLARNAQGGYPTQVALYHPDNVRGRVDDRGRIQWSIGGRPVDNPADLLHRRAFPVPGRVLGLSVIEQHAAQIGLSLTTTRFGLQWFQDGAHPGGLLTNELEDLNDTDGTKTRTIKDKFMAALRGTREPVVMGKGWKYQSIQVAPEESQFLETQGWTAAECARIFGPGVAEVLGYTASGGGGSLTYTNRVDRNADLLTLTLNQWIRALERVLSDMLPKPQYVRIDRDALLEMTTLDRYRAYEIALRNGFRVIDEVRDDEDEGPVPWGKKPFTLPKSATDDGTTKPADEEKDKAQ</sequence>
<gene>
    <name evidence="2" type="ORF">ACTOB_001241</name>
</gene>
<organism evidence="2 3">
    <name type="scientific">Actinoplanes oblitus</name>
    <dbReference type="NCBI Taxonomy" id="3040509"/>
    <lineage>
        <taxon>Bacteria</taxon>
        <taxon>Bacillati</taxon>
        <taxon>Actinomycetota</taxon>
        <taxon>Actinomycetes</taxon>
        <taxon>Micromonosporales</taxon>
        <taxon>Micromonosporaceae</taxon>
        <taxon>Actinoplanes</taxon>
    </lineage>
</organism>
<evidence type="ECO:0000313" key="2">
    <source>
        <dbReference type="EMBL" id="WIM97693.1"/>
    </source>
</evidence>
<dbReference type="Gene3D" id="3.40.140.120">
    <property type="match status" value="1"/>
</dbReference>
<keyword evidence="3" id="KW-1185">Reference proteome</keyword>
<dbReference type="Gene3D" id="1.20.1270.210">
    <property type="match status" value="1"/>
</dbReference>
<dbReference type="RefSeq" id="WP_284919089.1">
    <property type="nucleotide sequence ID" value="NZ_CP126980.1"/>
</dbReference>
<dbReference type="EMBL" id="CP126980">
    <property type="protein sequence ID" value="WIM97693.1"/>
    <property type="molecule type" value="Genomic_DNA"/>
</dbReference>